<sequence>MEQEIDDLFISDKSVDYTDKSIEDLNKNIENFKTIIPYIDLIKNKISSVDTNFELYNVKLEKLATEMKNIEEENTKLENEIFYQTSIYENLKDLLLKLQLKEEHFITLETETFTNQGLVKIEEAIENLENFSAENYTIRVVKEKKNRINETLEKFYKKFVGYIANLLENEQIGTNFQVHTELYKKLEKYKFLYKMSEKYEKNYTNLCDLYINYSKVRYNAELTEYLKRLLDLNKESKKPENIEQTINTIFETYKLLIHVESNFLKSMSIKRDIKEIFNNSNQKIVNFLKDLYFILPLETVCYTNKNLEENTENEEIFYKNFIEDLKISVLGKLKKQFLQKEAELRDKEKGIARFKNFIKLSKMEDFNNILYRINISRILRLDNESNIWDIIDSKRGLFEINYKTNDDIYKEADKEINKRLEKSVIDFVFEHGELKRQINYLKNGIKGSAIFVKNMKEQVYEIIENNLNDKEKEEVKSILLE</sequence>
<dbReference type="RefSeq" id="XP_065329251.1">
    <property type="nucleotide sequence ID" value="XM_065473179.1"/>
</dbReference>
<dbReference type="KEGG" id="vnx:VNE69_03316"/>
<evidence type="ECO:0000259" key="2">
    <source>
        <dbReference type="Pfam" id="PF09763"/>
    </source>
</evidence>
<dbReference type="GO" id="GO:0000145">
    <property type="term" value="C:exocyst"/>
    <property type="evidence" value="ECO:0007669"/>
    <property type="project" value="InterPro"/>
</dbReference>
<dbReference type="GO" id="GO:0005886">
    <property type="term" value="C:plasma membrane"/>
    <property type="evidence" value="ECO:0007669"/>
    <property type="project" value="TreeGrafter"/>
</dbReference>
<feature type="domain" description="Exocyst complex component Sec3 coiled-coil" evidence="2">
    <location>
        <begin position="20"/>
        <end position="129"/>
    </location>
</feature>
<keyword evidence="4" id="KW-1185">Reference proteome</keyword>
<evidence type="ECO:0000313" key="3">
    <source>
        <dbReference type="EMBL" id="WUR03106.1"/>
    </source>
</evidence>
<accession>A0AAX4JB60</accession>
<dbReference type="Pfam" id="PF09763">
    <property type="entry name" value="Sec3_CC"/>
    <property type="match status" value="1"/>
</dbReference>
<proteinExistence type="predicted"/>
<dbReference type="AlphaFoldDB" id="A0AAX4JB60"/>
<dbReference type="GO" id="GO:0005546">
    <property type="term" value="F:phosphatidylinositol-4,5-bisphosphate binding"/>
    <property type="evidence" value="ECO:0007669"/>
    <property type="project" value="TreeGrafter"/>
</dbReference>
<dbReference type="PANTHER" id="PTHR16092">
    <property type="entry name" value="SEC3/SYNTAXIN-RELATED"/>
    <property type="match status" value="1"/>
</dbReference>
<organism evidence="3 4">
    <name type="scientific">Vairimorpha necatrix</name>
    <dbReference type="NCBI Taxonomy" id="6039"/>
    <lineage>
        <taxon>Eukaryota</taxon>
        <taxon>Fungi</taxon>
        <taxon>Fungi incertae sedis</taxon>
        <taxon>Microsporidia</taxon>
        <taxon>Nosematidae</taxon>
        <taxon>Vairimorpha</taxon>
    </lineage>
</organism>
<gene>
    <name evidence="3" type="ORF">VNE69_03316</name>
</gene>
<feature type="coiled-coil region" evidence="1">
    <location>
        <begin position="53"/>
        <end position="80"/>
    </location>
</feature>
<dbReference type="GO" id="GO:0006887">
    <property type="term" value="P:exocytosis"/>
    <property type="evidence" value="ECO:0007669"/>
    <property type="project" value="InterPro"/>
</dbReference>
<dbReference type="GeneID" id="90540912"/>
<evidence type="ECO:0000313" key="4">
    <source>
        <dbReference type="Proteomes" id="UP001334084"/>
    </source>
</evidence>
<dbReference type="GO" id="GO:0006893">
    <property type="term" value="P:Golgi to plasma membrane transport"/>
    <property type="evidence" value="ECO:0007669"/>
    <property type="project" value="TreeGrafter"/>
</dbReference>
<name>A0AAX4JB60_9MICR</name>
<keyword evidence="1" id="KW-0175">Coiled coil</keyword>
<protein>
    <submittedName>
        <fullName evidence="3">Exocyst complex component 1 (EXOC1)</fullName>
    </submittedName>
</protein>
<dbReference type="Proteomes" id="UP001334084">
    <property type="component" value="Chromosome 3"/>
</dbReference>
<dbReference type="EMBL" id="CP142728">
    <property type="protein sequence ID" value="WUR03106.1"/>
    <property type="molecule type" value="Genomic_DNA"/>
</dbReference>
<reference evidence="3" key="1">
    <citation type="journal article" date="2024" name="BMC Genomics">
        <title>Functional annotation of a divergent genome using sequence and structure-based similarity.</title>
        <authorList>
            <person name="Svedberg D."/>
            <person name="Winiger R.R."/>
            <person name="Berg A."/>
            <person name="Sharma H."/>
            <person name="Tellgren-Roth C."/>
            <person name="Debrunner-Vossbrinck B.A."/>
            <person name="Vossbrinck C.R."/>
            <person name="Barandun J."/>
        </authorList>
    </citation>
    <scope>NUCLEOTIDE SEQUENCE</scope>
    <source>
        <strain evidence="3">Illinois isolate</strain>
    </source>
</reference>
<dbReference type="InterPro" id="IPR019160">
    <property type="entry name" value="Sec3_CC"/>
</dbReference>
<evidence type="ECO:0000256" key="1">
    <source>
        <dbReference type="SAM" id="Coils"/>
    </source>
</evidence>
<dbReference type="PANTHER" id="PTHR16092:SF14">
    <property type="entry name" value="EXOCYST COMPLEX COMPONENT 1 ISOFORM X1"/>
    <property type="match status" value="1"/>
</dbReference>